<comment type="cofactor">
    <cofactor evidence="12">
        <name>Mg(2+)</name>
        <dbReference type="ChEBI" id="CHEBI:18420"/>
    </cofactor>
    <text evidence="12">Requires a divalent cation, most likely magnesium in vivo, as an electrophilic catalyst to aid phosphoryl group transfer. It is the chelate of the metal and the nucleotide that is the actual substrate.</text>
</comment>
<feature type="binding site" evidence="12">
    <location>
        <position position="251"/>
    </location>
    <ligand>
        <name>K(+)</name>
        <dbReference type="ChEBI" id="CHEBI:29103"/>
    </ligand>
</feature>
<keyword evidence="8 12" id="KW-0067">ATP-binding</keyword>
<dbReference type="PRINTS" id="PR00990">
    <property type="entry name" value="RIBOKINASE"/>
</dbReference>
<dbReference type="GO" id="GO:0019303">
    <property type="term" value="P:D-ribose catabolic process"/>
    <property type="evidence" value="ECO:0007669"/>
    <property type="project" value="UniProtKB-UniRule"/>
</dbReference>
<feature type="binding site" evidence="12">
    <location>
        <position position="257"/>
    </location>
    <ligand>
        <name>substrate</name>
    </ligand>
</feature>
<comment type="function">
    <text evidence="12">Catalyzes the phosphorylation of ribose at O-5 in a reaction requiring ATP and magnesium. The resulting D-ribose-5-phosphate can then be used either for sythesis of nucleotides, histidine, and tryptophan, or as a component of the pentose phosphate pathway.</text>
</comment>
<dbReference type="AlphaFoldDB" id="A0A1G7KL04"/>
<keyword evidence="7 12" id="KW-0418">Kinase</keyword>
<comment type="caution">
    <text evidence="12">Lacks conserved residue(s) required for the propagation of feature annotation.</text>
</comment>
<comment type="similarity">
    <text evidence="1">Belongs to the carbohydrate kinase pfkB family.</text>
</comment>
<feature type="domain" description="Carbohydrate kinase PfkB" evidence="13">
    <location>
        <begin position="7"/>
        <end position="299"/>
    </location>
</feature>
<dbReference type="InterPro" id="IPR029056">
    <property type="entry name" value="Ribokinase-like"/>
</dbReference>
<evidence type="ECO:0000256" key="12">
    <source>
        <dbReference type="HAMAP-Rule" id="MF_01987"/>
    </source>
</evidence>
<keyword evidence="10 12" id="KW-0630">Potassium</keyword>
<dbReference type="UniPathway" id="UPA00916">
    <property type="reaction ID" value="UER00889"/>
</dbReference>
<feature type="binding site" evidence="12">
    <location>
        <position position="253"/>
    </location>
    <ligand>
        <name>K(+)</name>
        <dbReference type="ChEBI" id="CHEBI:29103"/>
    </ligand>
</feature>
<dbReference type="GO" id="GO:0004747">
    <property type="term" value="F:ribokinase activity"/>
    <property type="evidence" value="ECO:0007669"/>
    <property type="project" value="UniProtKB-UniRule"/>
</dbReference>
<dbReference type="PANTHER" id="PTHR10584">
    <property type="entry name" value="SUGAR KINASE"/>
    <property type="match status" value="1"/>
</dbReference>
<feature type="binding site" evidence="12">
    <location>
        <begin position="14"/>
        <end position="16"/>
    </location>
    <ligand>
        <name>substrate</name>
    </ligand>
</feature>
<feature type="binding site" evidence="12">
    <location>
        <position position="292"/>
    </location>
    <ligand>
        <name>K(+)</name>
        <dbReference type="ChEBI" id="CHEBI:29103"/>
    </ligand>
</feature>
<evidence type="ECO:0000256" key="8">
    <source>
        <dbReference type="ARBA" id="ARBA00022840"/>
    </source>
</evidence>
<evidence type="ECO:0000256" key="4">
    <source>
        <dbReference type="ARBA" id="ARBA00022679"/>
    </source>
</evidence>
<dbReference type="InterPro" id="IPR011877">
    <property type="entry name" value="Ribokinase"/>
</dbReference>
<dbReference type="GO" id="GO:0005524">
    <property type="term" value="F:ATP binding"/>
    <property type="evidence" value="ECO:0007669"/>
    <property type="project" value="UniProtKB-UniRule"/>
</dbReference>
<evidence type="ECO:0000256" key="2">
    <source>
        <dbReference type="ARBA" id="ARBA00012035"/>
    </source>
</evidence>
<dbReference type="Gene3D" id="3.40.1190.20">
    <property type="match status" value="1"/>
</dbReference>
<comment type="activity regulation">
    <text evidence="12">Activated by a monovalent cation that binds near, but not in, the active site. The most likely occupant of the site in vivo is potassium. Ion binding induces a conformational change that may alter substrate affinity.</text>
</comment>
<dbReference type="GO" id="GO:0046872">
    <property type="term" value="F:metal ion binding"/>
    <property type="evidence" value="ECO:0007669"/>
    <property type="project" value="UniProtKB-KW"/>
</dbReference>
<feature type="binding site" evidence="12">
    <location>
        <position position="290"/>
    </location>
    <ligand>
        <name>K(+)</name>
        <dbReference type="ChEBI" id="CHEBI:29103"/>
    </ligand>
</feature>
<evidence type="ECO:0000256" key="10">
    <source>
        <dbReference type="ARBA" id="ARBA00022958"/>
    </source>
</evidence>
<dbReference type="PANTHER" id="PTHR10584:SF166">
    <property type="entry name" value="RIBOKINASE"/>
    <property type="match status" value="1"/>
</dbReference>
<evidence type="ECO:0000256" key="9">
    <source>
        <dbReference type="ARBA" id="ARBA00022842"/>
    </source>
</evidence>
<evidence type="ECO:0000256" key="1">
    <source>
        <dbReference type="ARBA" id="ARBA00005380"/>
    </source>
</evidence>
<dbReference type="NCBIfam" id="TIGR02152">
    <property type="entry name" value="D_ribokin_bact"/>
    <property type="match status" value="1"/>
</dbReference>
<dbReference type="SUPFAM" id="SSF53613">
    <property type="entry name" value="Ribokinase-like"/>
    <property type="match status" value="1"/>
</dbReference>
<feature type="binding site" evidence="12">
    <location>
        <position position="142"/>
    </location>
    <ligand>
        <name>substrate</name>
    </ligand>
</feature>
<keyword evidence="9 12" id="KW-0460">Magnesium</keyword>
<dbReference type="InterPro" id="IPR002139">
    <property type="entry name" value="Ribo/fructo_kinase"/>
</dbReference>
<proteinExistence type="inferred from homology"/>
<dbReference type="PROSITE" id="PS00584">
    <property type="entry name" value="PFKB_KINASES_2"/>
    <property type="match status" value="1"/>
</dbReference>
<feature type="binding site" evidence="12">
    <location>
        <position position="287"/>
    </location>
    <ligand>
        <name>K(+)</name>
        <dbReference type="ChEBI" id="CHEBI:29103"/>
    </ligand>
</feature>
<comment type="subunit">
    <text evidence="12">Homodimer.</text>
</comment>
<keyword evidence="6 12" id="KW-0547">Nucleotide-binding</keyword>
<reference evidence="14 15" key="1">
    <citation type="submission" date="2016-10" db="EMBL/GenBank/DDBJ databases">
        <authorList>
            <person name="de Groot N.N."/>
        </authorList>
    </citation>
    <scope>NUCLEOTIDE SEQUENCE [LARGE SCALE GENOMIC DNA]</scope>
    <source>
        <strain evidence="14 15">GAS232</strain>
    </source>
</reference>
<evidence type="ECO:0000256" key="6">
    <source>
        <dbReference type="ARBA" id="ARBA00022741"/>
    </source>
</evidence>
<evidence type="ECO:0000313" key="14">
    <source>
        <dbReference type="EMBL" id="SDF37867.1"/>
    </source>
</evidence>
<feature type="binding site" evidence="12">
    <location>
        <position position="296"/>
    </location>
    <ligand>
        <name>K(+)</name>
        <dbReference type="ChEBI" id="CHEBI:29103"/>
    </ligand>
</feature>
<feature type="active site" description="Proton acceptor" evidence="12">
    <location>
        <position position="257"/>
    </location>
</feature>
<dbReference type="RefSeq" id="WP_083345195.1">
    <property type="nucleotide sequence ID" value="NZ_LT629690.1"/>
</dbReference>
<dbReference type="InterPro" id="IPR011611">
    <property type="entry name" value="PfkB_dom"/>
</dbReference>
<feature type="binding site" evidence="12">
    <location>
        <begin position="256"/>
        <end position="257"/>
    </location>
    <ligand>
        <name>ATP</name>
        <dbReference type="ChEBI" id="CHEBI:30616"/>
    </ligand>
</feature>
<keyword evidence="11 12" id="KW-0119">Carbohydrate metabolism</keyword>
<feature type="binding site" evidence="12">
    <location>
        <begin position="224"/>
        <end position="229"/>
    </location>
    <ligand>
        <name>ATP</name>
        <dbReference type="ChEBI" id="CHEBI:30616"/>
    </ligand>
</feature>
<dbReference type="EMBL" id="LT629690">
    <property type="protein sequence ID" value="SDF37867.1"/>
    <property type="molecule type" value="Genomic_DNA"/>
</dbReference>
<sequence>MSAQKPIVVVGSINTDLVAVTKRMPATGETVIASDFQTHSGGKGANQAVAVARLGYPVRLIGRLGNDAFGDELRTQLQDAGVDITGVSTSDSVSGVALIVVSESGDNSILIAPGANSKVTPADLDANISILRGAGIVLTQLEIPLETVDHLARICARENVPLILDPAPALELPPDIFQHIAWLTPNQTEAAFYLGDDDSKSSSLPPAETAKVFLSKGCHGVVLKMGANGSYLSSQDGINKQVPAFPAKAVDTTAAGDAFNAGFATALMLGKSPLESASFAAAVAAISVTRRGAQPSMPSMDEVEAFMEAASGLAQH</sequence>
<keyword evidence="12" id="KW-0963">Cytoplasm</keyword>
<comment type="similarity">
    <text evidence="12">Belongs to the carbohydrate kinase PfkB family. Ribokinase subfamily.</text>
</comment>
<evidence type="ECO:0000313" key="15">
    <source>
        <dbReference type="Proteomes" id="UP000182427"/>
    </source>
</evidence>
<comment type="catalytic activity">
    <reaction evidence="12">
        <text>D-ribose + ATP = D-ribose 5-phosphate + ADP + H(+)</text>
        <dbReference type="Rhea" id="RHEA:13697"/>
        <dbReference type="ChEBI" id="CHEBI:15378"/>
        <dbReference type="ChEBI" id="CHEBI:30616"/>
        <dbReference type="ChEBI" id="CHEBI:47013"/>
        <dbReference type="ChEBI" id="CHEBI:78346"/>
        <dbReference type="ChEBI" id="CHEBI:456216"/>
        <dbReference type="EC" id="2.7.1.15"/>
    </reaction>
</comment>
<protein>
    <recommendedName>
        <fullName evidence="3 12">Ribokinase</fullName>
        <shortName evidence="12">RK</shortName>
        <ecNumber evidence="2 12">2.7.1.15</ecNumber>
    </recommendedName>
</protein>
<evidence type="ECO:0000259" key="13">
    <source>
        <dbReference type="Pfam" id="PF00294"/>
    </source>
</evidence>
<evidence type="ECO:0000256" key="11">
    <source>
        <dbReference type="ARBA" id="ARBA00023277"/>
    </source>
</evidence>
<dbReference type="Pfam" id="PF00294">
    <property type="entry name" value="PfkB"/>
    <property type="match status" value="1"/>
</dbReference>
<gene>
    <name evidence="12" type="primary">rbsK</name>
    <name evidence="14" type="ORF">SAMN05444167_2226</name>
</gene>
<keyword evidence="15" id="KW-1185">Reference proteome</keyword>
<dbReference type="Proteomes" id="UP000182427">
    <property type="component" value="Chromosome I"/>
</dbReference>
<evidence type="ECO:0000256" key="5">
    <source>
        <dbReference type="ARBA" id="ARBA00022723"/>
    </source>
</evidence>
<feature type="binding site" evidence="12">
    <location>
        <position position="186"/>
    </location>
    <ligand>
        <name>ATP</name>
        <dbReference type="ChEBI" id="CHEBI:30616"/>
    </ligand>
</feature>
<dbReference type="CDD" id="cd01174">
    <property type="entry name" value="ribokinase"/>
    <property type="match status" value="1"/>
</dbReference>
<keyword evidence="5 12" id="KW-0479">Metal-binding</keyword>
<evidence type="ECO:0000256" key="7">
    <source>
        <dbReference type="ARBA" id="ARBA00022777"/>
    </source>
</evidence>
<name>A0A1G7KL04_9BACT</name>
<comment type="pathway">
    <text evidence="12">Carbohydrate metabolism; D-ribose degradation; D-ribose 5-phosphate from beta-D-ribopyranose: step 2/2.</text>
</comment>
<dbReference type="EC" id="2.7.1.15" evidence="2 12"/>
<dbReference type="InterPro" id="IPR002173">
    <property type="entry name" value="Carboh/pur_kinase_PfkB_CS"/>
</dbReference>
<dbReference type="GO" id="GO:0005829">
    <property type="term" value="C:cytosol"/>
    <property type="evidence" value="ECO:0007669"/>
    <property type="project" value="TreeGrafter"/>
</dbReference>
<dbReference type="HAMAP" id="MF_01987">
    <property type="entry name" value="Ribokinase"/>
    <property type="match status" value="1"/>
</dbReference>
<accession>A0A1G7KL04</accession>
<organism evidence="14 15">
    <name type="scientific">Terriglobus roseus</name>
    <dbReference type="NCBI Taxonomy" id="392734"/>
    <lineage>
        <taxon>Bacteria</taxon>
        <taxon>Pseudomonadati</taxon>
        <taxon>Acidobacteriota</taxon>
        <taxon>Terriglobia</taxon>
        <taxon>Terriglobales</taxon>
        <taxon>Acidobacteriaceae</taxon>
        <taxon>Terriglobus</taxon>
    </lineage>
</organism>
<keyword evidence="4 12" id="KW-0808">Transferase</keyword>
<evidence type="ECO:0000256" key="3">
    <source>
        <dbReference type="ARBA" id="ARBA00016943"/>
    </source>
</evidence>
<comment type="subcellular location">
    <subcellularLocation>
        <location evidence="12">Cytoplasm</location>
    </subcellularLocation>
</comment>
<feature type="binding site" evidence="12">
    <location>
        <begin position="42"/>
        <end position="46"/>
    </location>
    <ligand>
        <name>substrate</name>
    </ligand>
</feature>
<dbReference type="OrthoDB" id="9775849at2"/>
<dbReference type="PROSITE" id="PS00583">
    <property type="entry name" value="PFKB_KINASES_1"/>
    <property type="match status" value="1"/>
</dbReference>